<organism evidence="2 3">
    <name type="scientific">Pleurodeles waltl</name>
    <name type="common">Iberian ribbed newt</name>
    <dbReference type="NCBI Taxonomy" id="8319"/>
    <lineage>
        <taxon>Eukaryota</taxon>
        <taxon>Metazoa</taxon>
        <taxon>Chordata</taxon>
        <taxon>Craniata</taxon>
        <taxon>Vertebrata</taxon>
        <taxon>Euteleostomi</taxon>
        <taxon>Amphibia</taxon>
        <taxon>Batrachia</taxon>
        <taxon>Caudata</taxon>
        <taxon>Salamandroidea</taxon>
        <taxon>Salamandridae</taxon>
        <taxon>Pleurodelinae</taxon>
        <taxon>Pleurodeles</taxon>
    </lineage>
</organism>
<keyword evidence="3" id="KW-1185">Reference proteome</keyword>
<dbReference type="Proteomes" id="UP001066276">
    <property type="component" value="Chromosome 1_1"/>
</dbReference>
<feature type="region of interest" description="Disordered" evidence="1">
    <location>
        <begin position="1"/>
        <end position="43"/>
    </location>
</feature>
<gene>
    <name evidence="2" type="ORF">NDU88_005929</name>
</gene>
<feature type="compositionally biased region" description="Pro residues" evidence="1">
    <location>
        <begin position="1"/>
        <end position="10"/>
    </location>
</feature>
<evidence type="ECO:0000256" key="1">
    <source>
        <dbReference type="SAM" id="MobiDB-lite"/>
    </source>
</evidence>
<proteinExistence type="predicted"/>
<name>A0AAV7X2Q2_PLEWA</name>
<protein>
    <submittedName>
        <fullName evidence="2">Uncharacterized protein</fullName>
    </submittedName>
</protein>
<feature type="compositionally biased region" description="Polar residues" evidence="1">
    <location>
        <begin position="78"/>
        <end position="90"/>
    </location>
</feature>
<feature type="compositionally biased region" description="Basic and acidic residues" evidence="1">
    <location>
        <begin position="23"/>
        <end position="35"/>
    </location>
</feature>
<evidence type="ECO:0000313" key="2">
    <source>
        <dbReference type="EMBL" id="KAJ1218349.1"/>
    </source>
</evidence>
<comment type="caution">
    <text evidence="2">The sequence shown here is derived from an EMBL/GenBank/DDBJ whole genome shotgun (WGS) entry which is preliminary data.</text>
</comment>
<accession>A0AAV7X2Q2</accession>
<sequence length="90" mass="9631">MLLAPVPTPAAAPGVQCLLQPRGKLESRRTGDHDPSAGADSLLPCSPNLRLAVKWSEHRHRLWQPAAAPGVRRLGSHGKSQQIRGDLSVS</sequence>
<evidence type="ECO:0000313" key="3">
    <source>
        <dbReference type="Proteomes" id="UP001066276"/>
    </source>
</evidence>
<feature type="region of interest" description="Disordered" evidence="1">
    <location>
        <begin position="68"/>
        <end position="90"/>
    </location>
</feature>
<reference evidence="2" key="1">
    <citation type="journal article" date="2022" name="bioRxiv">
        <title>Sequencing and chromosome-scale assembly of the giantPleurodeles waltlgenome.</title>
        <authorList>
            <person name="Brown T."/>
            <person name="Elewa A."/>
            <person name="Iarovenko S."/>
            <person name="Subramanian E."/>
            <person name="Araus A.J."/>
            <person name="Petzold A."/>
            <person name="Susuki M."/>
            <person name="Suzuki K.-i.T."/>
            <person name="Hayashi T."/>
            <person name="Toyoda A."/>
            <person name="Oliveira C."/>
            <person name="Osipova E."/>
            <person name="Leigh N.D."/>
            <person name="Simon A."/>
            <person name="Yun M.H."/>
        </authorList>
    </citation>
    <scope>NUCLEOTIDE SEQUENCE</scope>
    <source>
        <strain evidence="2">20211129_DDA</strain>
        <tissue evidence="2">Liver</tissue>
    </source>
</reference>
<dbReference type="AlphaFoldDB" id="A0AAV7X2Q2"/>
<dbReference type="EMBL" id="JANPWB010000001">
    <property type="protein sequence ID" value="KAJ1218349.1"/>
    <property type="molecule type" value="Genomic_DNA"/>
</dbReference>